<dbReference type="SMART" id="SM00360">
    <property type="entry name" value="RRM"/>
    <property type="match status" value="3"/>
</dbReference>
<reference evidence="7" key="1">
    <citation type="submission" date="2019-03" db="EMBL/GenBank/DDBJ databases">
        <authorList>
            <person name="Mank J."/>
            <person name="Almeida P."/>
        </authorList>
    </citation>
    <scope>NUCLEOTIDE SEQUENCE</scope>
    <source>
        <strain evidence="7">78183</strain>
    </source>
</reference>
<dbReference type="EMBL" id="CAADRP010000890">
    <property type="protein sequence ID" value="VFU33354.1"/>
    <property type="molecule type" value="Genomic_DNA"/>
</dbReference>
<feature type="compositionally biased region" description="Basic and acidic residues" evidence="5">
    <location>
        <begin position="85"/>
        <end position="95"/>
    </location>
</feature>
<sequence>MSYNDTGIDDNGEDYTSQTDRVSRHKTYSSRESEHDRSRTRGRGKDHDRYRGGYKDGSVRDDGRRDKFGDFDRLERSSRGRNYHRQRDYDGDRGRRNGNRSSSYSQGRFQNRSRSRSRSRSPSKSKRKSGFDMAPSEVGMLPGASVAVNDAGQLPSLPQTMPGVVQNTLQFGTTQFGGFPLMPAQAMTQQATRHARRVYVGGLPPLANEQTIAAFFSHIMASIGGNAAGPGDAVVNVYINHEKKFAFVEMRTVEEASNAMALDGIIFEAKSSFHYFFTFIKGAICYILDYYGVAVRVRRPTDYNPSLAATLGPSQPSPLLNLAAVGLVPGTISGAEGPDRVFVGGLPYYFTELQIRELLESFGPLRGFDLVKDRDTGNSKGYGFCVYQASELKHYIHLICVSQQLNKLCFDLKSFQATESQHKLFVSWDPAVTDIACAALNGLKMGDKTLTVRRATESGGQSKSEQENILAQAQQHIAIQKMALQAGVMNLPGVGIPLPESAYTPSKAITMEVLADDEEYEEILEDMREECCKFGTLINVVIPRPSQAEDKMSGAGKVFLEYSDITSCANARNALNGRKFGGNTVNAFYYPRREVF</sequence>
<feature type="compositionally biased region" description="Basic and acidic residues" evidence="5">
    <location>
        <begin position="29"/>
        <end position="78"/>
    </location>
</feature>
<dbReference type="Pfam" id="PF00076">
    <property type="entry name" value="RRM_1"/>
    <property type="match status" value="1"/>
</dbReference>
<evidence type="ECO:0000313" key="7">
    <source>
        <dbReference type="EMBL" id="VFU33354.1"/>
    </source>
</evidence>
<feature type="domain" description="RRM" evidence="6">
    <location>
        <begin position="339"/>
        <end position="457"/>
    </location>
</feature>
<feature type="domain" description="RRM" evidence="6">
    <location>
        <begin position="196"/>
        <end position="270"/>
    </location>
</feature>
<dbReference type="InterPro" id="IPR000504">
    <property type="entry name" value="RRM_dom"/>
</dbReference>
<dbReference type="InterPro" id="IPR012677">
    <property type="entry name" value="Nucleotide-bd_a/b_plait_sf"/>
</dbReference>
<evidence type="ECO:0000256" key="3">
    <source>
        <dbReference type="ARBA" id="ARBA00023187"/>
    </source>
</evidence>
<feature type="compositionally biased region" description="Low complexity" evidence="5">
    <location>
        <begin position="99"/>
        <end position="108"/>
    </location>
</feature>
<evidence type="ECO:0000256" key="2">
    <source>
        <dbReference type="ARBA" id="ARBA00022884"/>
    </source>
</evidence>
<dbReference type="PANTHER" id="PTHR23139">
    <property type="entry name" value="RNA-BINDING PROTEIN"/>
    <property type="match status" value="1"/>
</dbReference>
<dbReference type="GO" id="GO:0008380">
    <property type="term" value="P:RNA splicing"/>
    <property type="evidence" value="ECO:0007669"/>
    <property type="project" value="UniProtKB-KW"/>
</dbReference>
<dbReference type="PROSITE" id="PS50102">
    <property type="entry name" value="RRM"/>
    <property type="match status" value="2"/>
</dbReference>
<dbReference type="FunFam" id="3.30.70.330:FF:000097">
    <property type="entry name" value="U2 snRNP auxiliary factor large subunit"/>
    <property type="match status" value="1"/>
</dbReference>
<name>A0A6N2LD59_SALVM</name>
<dbReference type="GO" id="GO:0006397">
    <property type="term" value="P:mRNA processing"/>
    <property type="evidence" value="ECO:0007669"/>
    <property type="project" value="UniProtKB-KW"/>
</dbReference>
<dbReference type="GO" id="GO:0003723">
    <property type="term" value="F:RNA binding"/>
    <property type="evidence" value="ECO:0007669"/>
    <property type="project" value="UniProtKB-UniRule"/>
</dbReference>
<accession>A0A6N2LD59</accession>
<dbReference type="SUPFAM" id="SSF54928">
    <property type="entry name" value="RNA-binding domain, RBD"/>
    <property type="match status" value="3"/>
</dbReference>
<dbReference type="CDD" id="cd12231">
    <property type="entry name" value="RRM2_U2AF65"/>
    <property type="match status" value="1"/>
</dbReference>
<protein>
    <recommendedName>
        <fullName evidence="6">RRM domain-containing protein</fullName>
    </recommendedName>
</protein>
<dbReference type="Gene3D" id="3.30.70.330">
    <property type="match status" value="3"/>
</dbReference>
<organism evidence="7">
    <name type="scientific">Salix viminalis</name>
    <name type="common">Common osier</name>
    <name type="synonym">Basket willow</name>
    <dbReference type="NCBI Taxonomy" id="40686"/>
    <lineage>
        <taxon>Eukaryota</taxon>
        <taxon>Viridiplantae</taxon>
        <taxon>Streptophyta</taxon>
        <taxon>Embryophyta</taxon>
        <taxon>Tracheophyta</taxon>
        <taxon>Spermatophyta</taxon>
        <taxon>Magnoliopsida</taxon>
        <taxon>eudicotyledons</taxon>
        <taxon>Gunneridae</taxon>
        <taxon>Pentapetalae</taxon>
        <taxon>rosids</taxon>
        <taxon>fabids</taxon>
        <taxon>Malpighiales</taxon>
        <taxon>Salicaceae</taxon>
        <taxon>Saliceae</taxon>
        <taxon>Salix</taxon>
    </lineage>
</organism>
<keyword evidence="2 4" id="KW-0694">RNA-binding</keyword>
<keyword evidence="3" id="KW-0508">mRNA splicing</keyword>
<evidence type="ECO:0000256" key="5">
    <source>
        <dbReference type="SAM" id="MobiDB-lite"/>
    </source>
</evidence>
<feature type="region of interest" description="Disordered" evidence="5">
    <location>
        <begin position="1"/>
        <end position="137"/>
    </location>
</feature>
<dbReference type="FunFam" id="3.30.70.330:FF:000057">
    <property type="entry name" value="U2 snRNP auxiliary factor large subunit"/>
    <property type="match status" value="1"/>
</dbReference>
<evidence type="ECO:0000259" key="6">
    <source>
        <dbReference type="PROSITE" id="PS50102"/>
    </source>
</evidence>
<dbReference type="CDD" id="cd12232">
    <property type="entry name" value="RRM3_U2AF65"/>
    <property type="match status" value="1"/>
</dbReference>
<evidence type="ECO:0000256" key="4">
    <source>
        <dbReference type="PROSITE-ProRule" id="PRU00176"/>
    </source>
</evidence>
<proteinExistence type="predicted"/>
<dbReference type="CDD" id="cd12230">
    <property type="entry name" value="RRM1_U2AF65"/>
    <property type="match status" value="1"/>
</dbReference>
<keyword evidence="1" id="KW-0507">mRNA processing</keyword>
<dbReference type="InterPro" id="IPR035979">
    <property type="entry name" value="RBD_domain_sf"/>
</dbReference>
<feature type="compositionally biased region" description="Basic residues" evidence="5">
    <location>
        <begin position="111"/>
        <end position="128"/>
    </location>
</feature>
<evidence type="ECO:0000256" key="1">
    <source>
        <dbReference type="ARBA" id="ARBA00022664"/>
    </source>
</evidence>
<gene>
    <name evidence="7" type="ORF">SVIM_LOCUS151858</name>
</gene>
<dbReference type="AlphaFoldDB" id="A0A6N2LD59"/>